<evidence type="ECO:0000256" key="1">
    <source>
        <dbReference type="ARBA" id="ARBA00022527"/>
    </source>
</evidence>
<organism evidence="11 12">
    <name type="scientific">Apatococcus fuscideae</name>
    <dbReference type="NCBI Taxonomy" id="2026836"/>
    <lineage>
        <taxon>Eukaryota</taxon>
        <taxon>Viridiplantae</taxon>
        <taxon>Chlorophyta</taxon>
        <taxon>core chlorophytes</taxon>
        <taxon>Trebouxiophyceae</taxon>
        <taxon>Chlorellales</taxon>
        <taxon>Chlorellaceae</taxon>
        <taxon>Apatococcus</taxon>
    </lineage>
</organism>
<dbReference type="Gene3D" id="1.10.510.10">
    <property type="entry name" value="Transferase(Phosphotransferase) domain 1"/>
    <property type="match status" value="1"/>
</dbReference>
<reference evidence="11 12" key="1">
    <citation type="journal article" date="2024" name="Nat. Commun.">
        <title>Phylogenomics reveals the evolutionary origins of lichenization in chlorophyte algae.</title>
        <authorList>
            <person name="Puginier C."/>
            <person name="Libourel C."/>
            <person name="Otte J."/>
            <person name="Skaloud P."/>
            <person name="Haon M."/>
            <person name="Grisel S."/>
            <person name="Petersen M."/>
            <person name="Berrin J.G."/>
            <person name="Delaux P.M."/>
            <person name="Dal Grande F."/>
            <person name="Keller J."/>
        </authorList>
    </citation>
    <scope>NUCLEOTIDE SEQUENCE [LARGE SCALE GENOMIC DNA]</scope>
    <source>
        <strain evidence="11 12">SAG 2523</strain>
    </source>
</reference>
<keyword evidence="3 7" id="KW-0547">Nucleotide-binding</keyword>
<dbReference type="SUPFAM" id="SSF56112">
    <property type="entry name" value="Protein kinase-like (PK-like)"/>
    <property type="match status" value="1"/>
</dbReference>
<gene>
    <name evidence="11" type="ORF">WJX84_004811</name>
</gene>
<evidence type="ECO:0000256" key="4">
    <source>
        <dbReference type="ARBA" id="ARBA00022777"/>
    </source>
</evidence>
<evidence type="ECO:0000313" key="11">
    <source>
        <dbReference type="EMBL" id="KAK9835271.1"/>
    </source>
</evidence>
<dbReference type="SMART" id="SM00220">
    <property type="entry name" value="S_TKc"/>
    <property type="match status" value="1"/>
</dbReference>
<feature type="binding site" evidence="7">
    <location>
        <position position="122"/>
    </location>
    <ligand>
        <name>ATP</name>
        <dbReference type="ChEBI" id="CHEBI:30616"/>
    </ligand>
</feature>
<comment type="caution">
    <text evidence="11">The sequence shown here is derived from an EMBL/GenBank/DDBJ whole genome shotgun (WGS) entry which is preliminary data.</text>
</comment>
<keyword evidence="4" id="KW-0418">Kinase</keyword>
<dbReference type="AlphaFoldDB" id="A0AAW1RQ23"/>
<dbReference type="Pfam" id="PF00069">
    <property type="entry name" value="Pkinase"/>
    <property type="match status" value="1"/>
</dbReference>
<dbReference type="PANTHER" id="PTHR24350">
    <property type="entry name" value="SERINE/THREONINE-PROTEIN KINASE IAL-RELATED"/>
    <property type="match status" value="1"/>
</dbReference>
<keyword evidence="1" id="KW-0723">Serine/threonine-protein kinase</keyword>
<protein>
    <recommendedName>
        <fullName evidence="10">Protein kinase domain-containing protein</fullName>
    </recommendedName>
</protein>
<proteinExistence type="predicted"/>
<feature type="cross-link" description="Glycyl lysine isopeptide (Lys-Gly) (interchain with G-Cter in SUMO2)" evidence="8">
    <location>
        <position position="213"/>
    </location>
</feature>
<feature type="domain" description="Protein kinase" evidence="10">
    <location>
        <begin position="93"/>
        <end position="352"/>
    </location>
</feature>
<feature type="binding site" evidence="7">
    <location>
        <position position="232"/>
    </location>
    <ligand>
        <name>ATP</name>
        <dbReference type="ChEBI" id="CHEBI:30616"/>
    </ligand>
</feature>
<feature type="region of interest" description="Disordered" evidence="9">
    <location>
        <begin position="1"/>
        <end position="55"/>
    </location>
</feature>
<dbReference type="FunFam" id="1.10.510.10:FF:000571">
    <property type="entry name" value="Maternal embryonic leucine zipper kinase"/>
    <property type="match status" value="1"/>
</dbReference>
<keyword evidence="2" id="KW-0808">Transferase</keyword>
<evidence type="ECO:0000256" key="8">
    <source>
        <dbReference type="PIRSR" id="PIRSR630616-3"/>
    </source>
</evidence>
<evidence type="ECO:0000259" key="10">
    <source>
        <dbReference type="PROSITE" id="PS50011"/>
    </source>
</evidence>
<keyword evidence="12" id="KW-1185">Reference proteome</keyword>
<feature type="active site" description="Proton acceptor" evidence="6">
    <location>
        <position position="211"/>
    </location>
</feature>
<evidence type="ECO:0000256" key="6">
    <source>
        <dbReference type="PIRSR" id="PIRSR630616-1"/>
    </source>
</evidence>
<dbReference type="InterPro" id="IPR011009">
    <property type="entry name" value="Kinase-like_dom_sf"/>
</dbReference>
<feature type="binding site" evidence="7">
    <location>
        <begin position="166"/>
        <end position="168"/>
    </location>
    <ligand>
        <name>ATP</name>
        <dbReference type="ChEBI" id="CHEBI:30616"/>
    </ligand>
</feature>
<dbReference type="PROSITE" id="PS50011">
    <property type="entry name" value="PROTEIN_KINASE_DOM"/>
    <property type="match status" value="1"/>
</dbReference>
<accession>A0AAW1RQ23</accession>
<feature type="compositionally biased region" description="Polar residues" evidence="9">
    <location>
        <begin position="24"/>
        <end position="45"/>
    </location>
</feature>
<dbReference type="GO" id="GO:0005524">
    <property type="term" value="F:ATP binding"/>
    <property type="evidence" value="ECO:0007669"/>
    <property type="project" value="UniProtKB-KW"/>
</dbReference>
<sequence>MGCWSSRQSAPAERSIPVPENLSPARTKTSASWKGSTVPASNGESQAPAEPEDAYPLTSAVPQIRSAPAHLASPVNNLVSAGPDEPSNLRDKFKLLSKLSNRSRNPVFEACNRATKEKVAIKLLHRGTDCVTLLRGIENHLELSHPHIIDIKEVHLTPKHLGLVLEFAPGGDLFQYIQKAGSLTEANARRIFQQLVIALEYCHGKGIVNRDLKPENTLIMTKKGMPYVKLCDFGYSKMEAIETQLKTQVGTVGYTAPEILMGLGHSAAVDLWSLGVMLYVMLFGCYPFLEESELLDDRAKFTITHERVLRADYHVPVGALISGEVAQLIAGLLVVDPARRMTLDQVMRHPWFREALPERAMTLNQRCWAATWSLQQDRSDIHDILIQAQHLG</sequence>
<evidence type="ECO:0000256" key="3">
    <source>
        <dbReference type="ARBA" id="ARBA00022741"/>
    </source>
</evidence>
<evidence type="ECO:0000256" key="5">
    <source>
        <dbReference type="ARBA" id="ARBA00022840"/>
    </source>
</evidence>
<name>A0AAW1RQ23_9CHLO</name>
<evidence type="ECO:0000256" key="2">
    <source>
        <dbReference type="ARBA" id="ARBA00022679"/>
    </source>
</evidence>
<dbReference type="Proteomes" id="UP001485043">
    <property type="component" value="Unassembled WGS sequence"/>
</dbReference>
<feature type="binding site" evidence="7">
    <location>
        <begin position="215"/>
        <end position="216"/>
    </location>
    <ligand>
        <name>ATP</name>
        <dbReference type="ChEBI" id="CHEBI:30616"/>
    </ligand>
</feature>
<evidence type="ECO:0000256" key="7">
    <source>
        <dbReference type="PIRSR" id="PIRSR630616-2"/>
    </source>
</evidence>
<evidence type="ECO:0000313" key="12">
    <source>
        <dbReference type="Proteomes" id="UP001485043"/>
    </source>
</evidence>
<dbReference type="InterPro" id="IPR030616">
    <property type="entry name" value="Aur-like"/>
</dbReference>
<dbReference type="InterPro" id="IPR000719">
    <property type="entry name" value="Prot_kinase_dom"/>
</dbReference>
<dbReference type="EMBL" id="JALJOV010002060">
    <property type="protein sequence ID" value="KAK9835271.1"/>
    <property type="molecule type" value="Genomic_DNA"/>
</dbReference>
<dbReference type="GO" id="GO:0004674">
    <property type="term" value="F:protein serine/threonine kinase activity"/>
    <property type="evidence" value="ECO:0007669"/>
    <property type="project" value="UniProtKB-KW"/>
</dbReference>
<keyword evidence="5 7" id="KW-0067">ATP-binding</keyword>
<evidence type="ECO:0000256" key="9">
    <source>
        <dbReference type="SAM" id="MobiDB-lite"/>
    </source>
</evidence>